<dbReference type="SUPFAM" id="SSF50249">
    <property type="entry name" value="Nucleic acid-binding proteins"/>
    <property type="match status" value="1"/>
</dbReference>
<dbReference type="SMART" id="SM00316">
    <property type="entry name" value="S1"/>
    <property type="match status" value="1"/>
</dbReference>
<evidence type="ECO:0000256" key="12">
    <source>
        <dbReference type="ARBA" id="ARBA00022730"/>
    </source>
</evidence>
<comment type="subcellular location">
    <subcellularLocation>
        <location evidence="2">Cytoplasm</location>
    </subcellularLocation>
</comment>
<keyword evidence="5" id="KW-1003">Cell membrane</keyword>
<evidence type="ECO:0000256" key="8">
    <source>
        <dbReference type="ARBA" id="ARBA00022552"/>
    </source>
</evidence>
<gene>
    <name evidence="20" type="ORF">METZ01_LOCUS140661</name>
</gene>
<dbReference type="Gene3D" id="3.40.1260.20">
    <property type="entry name" value="Ribonuclease E, catalytic domain"/>
    <property type="match status" value="1"/>
</dbReference>
<proteinExistence type="inferred from homology"/>
<evidence type="ECO:0000256" key="10">
    <source>
        <dbReference type="ARBA" id="ARBA00022722"/>
    </source>
</evidence>
<dbReference type="InterPro" id="IPR012340">
    <property type="entry name" value="NA-bd_OB-fold"/>
</dbReference>
<evidence type="ECO:0000256" key="4">
    <source>
        <dbReference type="ARBA" id="ARBA00017719"/>
    </source>
</evidence>
<evidence type="ECO:0000256" key="1">
    <source>
        <dbReference type="ARBA" id="ARBA00001946"/>
    </source>
</evidence>
<feature type="compositionally biased region" description="Basic and acidic residues" evidence="18">
    <location>
        <begin position="505"/>
        <end position="520"/>
    </location>
</feature>
<dbReference type="GO" id="GO:0006364">
    <property type="term" value="P:rRNA processing"/>
    <property type="evidence" value="ECO:0007669"/>
    <property type="project" value="UniProtKB-KW"/>
</dbReference>
<evidence type="ECO:0000259" key="19">
    <source>
        <dbReference type="PROSITE" id="PS50126"/>
    </source>
</evidence>
<reference evidence="20" key="1">
    <citation type="submission" date="2018-05" db="EMBL/GenBank/DDBJ databases">
        <authorList>
            <person name="Lanie J.A."/>
            <person name="Ng W.-L."/>
            <person name="Kazmierczak K.M."/>
            <person name="Andrzejewski T.M."/>
            <person name="Davidsen T.M."/>
            <person name="Wayne K.J."/>
            <person name="Tettelin H."/>
            <person name="Glass J.I."/>
            <person name="Rusch D."/>
            <person name="Podicherti R."/>
            <person name="Tsui H.-C.T."/>
            <person name="Winkler M.E."/>
        </authorList>
    </citation>
    <scope>NUCLEOTIDE SEQUENCE</scope>
</reference>
<feature type="compositionally biased region" description="Basic residues" evidence="18">
    <location>
        <begin position="560"/>
        <end position="624"/>
    </location>
</feature>
<feature type="region of interest" description="Disordered" evidence="18">
    <location>
        <begin position="491"/>
        <end position="539"/>
    </location>
</feature>
<keyword evidence="14" id="KW-0378">Hydrolase</keyword>
<evidence type="ECO:0000256" key="17">
    <source>
        <dbReference type="ARBA" id="ARBA00023136"/>
    </source>
</evidence>
<dbReference type="InterPro" id="IPR048583">
    <property type="entry name" value="RNase_E_G_thioredoxin-like"/>
</dbReference>
<feature type="region of interest" description="Disordered" evidence="18">
    <location>
        <begin position="551"/>
        <end position="707"/>
    </location>
</feature>
<keyword evidence="7" id="KW-0997">Cell inner membrane</keyword>
<organism evidence="20">
    <name type="scientific">marine metagenome</name>
    <dbReference type="NCBI Taxonomy" id="408172"/>
    <lineage>
        <taxon>unclassified sequences</taxon>
        <taxon>metagenomes</taxon>
        <taxon>ecological metagenomes</taxon>
    </lineage>
</organism>
<evidence type="ECO:0000256" key="9">
    <source>
        <dbReference type="ARBA" id="ARBA00022694"/>
    </source>
</evidence>
<evidence type="ECO:0000256" key="16">
    <source>
        <dbReference type="ARBA" id="ARBA00022884"/>
    </source>
</evidence>
<keyword evidence="6" id="KW-0963">Cytoplasm</keyword>
<protein>
    <recommendedName>
        <fullName evidence="4">Ribonuclease G</fullName>
    </recommendedName>
</protein>
<dbReference type="GO" id="GO:0019843">
    <property type="term" value="F:rRNA binding"/>
    <property type="evidence" value="ECO:0007669"/>
    <property type="project" value="UniProtKB-KW"/>
</dbReference>
<evidence type="ECO:0000256" key="18">
    <source>
        <dbReference type="SAM" id="MobiDB-lite"/>
    </source>
</evidence>
<evidence type="ECO:0000256" key="6">
    <source>
        <dbReference type="ARBA" id="ARBA00022490"/>
    </source>
</evidence>
<dbReference type="GO" id="GO:0008033">
    <property type="term" value="P:tRNA processing"/>
    <property type="evidence" value="ECO:0007669"/>
    <property type="project" value="UniProtKB-KW"/>
</dbReference>
<evidence type="ECO:0000256" key="15">
    <source>
        <dbReference type="ARBA" id="ARBA00022842"/>
    </source>
</evidence>
<dbReference type="InterPro" id="IPR019307">
    <property type="entry name" value="RNA-bd_AU-1/RNase_E/G"/>
</dbReference>
<feature type="compositionally biased region" description="Basic and acidic residues" evidence="18">
    <location>
        <begin position="634"/>
        <end position="656"/>
    </location>
</feature>
<dbReference type="CDD" id="cd04453">
    <property type="entry name" value="S1_RNase_E"/>
    <property type="match status" value="1"/>
</dbReference>
<keyword evidence="12" id="KW-0699">rRNA-binding</keyword>
<dbReference type="PANTHER" id="PTHR30001:SF1">
    <property type="entry name" value="RIBONUCLEASE E_G-LIKE PROTEIN, CHLOROPLASTIC"/>
    <property type="match status" value="1"/>
</dbReference>
<keyword evidence="9" id="KW-0819">tRNA processing</keyword>
<dbReference type="GO" id="GO:0004540">
    <property type="term" value="F:RNA nuclease activity"/>
    <property type="evidence" value="ECO:0007669"/>
    <property type="project" value="InterPro"/>
</dbReference>
<evidence type="ECO:0000256" key="11">
    <source>
        <dbReference type="ARBA" id="ARBA00022723"/>
    </source>
</evidence>
<dbReference type="InterPro" id="IPR004659">
    <property type="entry name" value="RNase_E/G"/>
</dbReference>
<feature type="domain" description="S1 motif" evidence="19">
    <location>
        <begin position="39"/>
        <end position="119"/>
    </location>
</feature>
<dbReference type="PROSITE" id="PS50126">
    <property type="entry name" value="S1"/>
    <property type="match status" value="1"/>
</dbReference>
<evidence type="ECO:0000256" key="13">
    <source>
        <dbReference type="ARBA" id="ARBA00022759"/>
    </source>
</evidence>
<dbReference type="EMBL" id="UINC01021056">
    <property type="protein sequence ID" value="SVA87807.1"/>
    <property type="molecule type" value="Genomic_DNA"/>
</dbReference>
<dbReference type="GO" id="GO:0016787">
    <property type="term" value="F:hydrolase activity"/>
    <property type="evidence" value="ECO:0007669"/>
    <property type="project" value="UniProtKB-KW"/>
</dbReference>
<keyword evidence="17" id="KW-0472">Membrane</keyword>
<comment type="similarity">
    <text evidence="3">Belongs to the RNase E/G family. RNase G subfamily.</text>
</comment>
<dbReference type="Pfam" id="PF20833">
    <property type="entry name" value="RNase_E_G_Thio"/>
    <property type="match status" value="1"/>
</dbReference>
<dbReference type="GO" id="GO:0004519">
    <property type="term" value="F:endonuclease activity"/>
    <property type="evidence" value="ECO:0007669"/>
    <property type="project" value="UniProtKB-KW"/>
</dbReference>
<dbReference type="Pfam" id="PF10150">
    <property type="entry name" value="RNase_E_G"/>
    <property type="match status" value="1"/>
</dbReference>
<sequence>MKRILINATQQEELRVAMVDGQKLYDLDIELSSKSQKKNNIYKGKITRIEPSLDSVFVDFGSTRNGFLPFREISREYYLSEPIPGEKHNIKNLFEEGQEIVVQVVKEERGTKGAALTTYLSLAGRFIVLMPNSSKGGGISRKITGKERNETLESLSNLEIPDGTSMIIRTAGVGRASIELQWDLNYLVGIWDAIKKLALKVNAPSLIFQENNLIVRAMRDHLEDDIGEIVIDDDATFDDAEKYVKQITPKNLKKLKHYKEPTPLFTRFQIENQIESAYSNEVSLPSGGSVVIDYTEALVAIDINSGKSTKASGIEATALQTNLEAAEEIARQCRLRDLGGLIVIDFIDMRQYKNQRAVENTLRAAVRIDRARVSIGGISKFGLLEMSRQRLRPSLDDSAYGICRNCSGIGKVRSTESLALSVLRLVGEEARKEKTKSVIADIPSDTANYLLNEKREWINDIEEREGIDVVLKANPDLSSVNFSIKRVREDGSTTATYGKPSFGVSEKDLRPDANKNKPEVETTEPINEQEPITAWDVDNMKGPTLIDRLKFWMLSPKKPTPTKKKTKAPRKTRNNQTRSKKTHSKNTRKKQSSHSKSKKPNTSKNFAKKKKTVSKKRPASKGKKAALPVKKVKSTKETASPKDKETKESQKKSPDKKTKKQSKNVTKTSKKAATKKAATKKAATKKVAKKITNTDKVLPWEDIVPPK</sequence>
<dbReference type="Gene3D" id="2.40.50.140">
    <property type="entry name" value="Nucleic acid-binding proteins"/>
    <property type="match status" value="1"/>
</dbReference>
<evidence type="ECO:0000256" key="7">
    <source>
        <dbReference type="ARBA" id="ARBA00022519"/>
    </source>
</evidence>
<keyword evidence="16" id="KW-0694">RNA-binding</keyword>
<dbReference type="GO" id="GO:0046872">
    <property type="term" value="F:metal ion binding"/>
    <property type="evidence" value="ECO:0007669"/>
    <property type="project" value="UniProtKB-KW"/>
</dbReference>
<keyword evidence="15" id="KW-0460">Magnesium</keyword>
<dbReference type="InterPro" id="IPR003029">
    <property type="entry name" value="S1_domain"/>
</dbReference>
<accession>A0A381ZGD4</accession>
<dbReference type="AlphaFoldDB" id="A0A381ZGD4"/>
<name>A0A381ZGD4_9ZZZZ</name>
<evidence type="ECO:0000313" key="20">
    <source>
        <dbReference type="EMBL" id="SVA87807.1"/>
    </source>
</evidence>
<dbReference type="PANTHER" id="PTHR30001">
    <property type="entry name" value="RIBONUCLEASE"/>
    <property type="match status" value="1"/>
</dbReference>
<keyword evidence="13" id="KW-0255">Endonuclease</keyword>
<evidence type="ECO:0000256" key="2">
    <source>
        <dbReference type="ARBA" id="ARBA00004496"/>
    </source>
</evidence>
<keyword evidence="10" id="KW-0540">Nuclease</keyword>
<evidence type="ECO:0000256" key="3">
    <source>
        <dbReference type="ARBA" id="ARBA00005663"/>
    </source>
</evidence>
<dbReference type="NCBIfam" id="TIGR00757">
    <property type="entry name" value="RNaseEG"/>
    <property type="match status" value="1"/>
</dbReference>
<keyword evidence="8" id="KW-0698">rRNA processing</keyword>
<evidence type="ECO:0000256" key="14">
    <source>
        <dbReference type="ARBA" id="ARBA00022801"/>
    </source>
</evidence>
<comment type="cofactor">
    <cofactor evidence="1">
        <name>Mg(2+)</name>
        <dbReference type="ChEBI" id="CHEBI:18420"/>
    </cofactor>
</comment>
<dbReference type="Pfam" id="PF00575">
    <property type="entry name" value="S1"/>
    <property type="match status" value="1"/>
</dbReference>
<evidence type="ECO:0000256" key="5">
    <source>
        <dbReference type="ARBA" id="ARBA00022475"/>
    </source>
</evidence>
<keyword evidence="11" id="KW-0479">Metal-binding</keyword>
<dbReference type="GO" id="GO:0005737">
    <property type="term" value="C:cytoplasm"/>
    <property type="evidence" value="ECO:0007669"/>
    <property type="project" value="UniProtKB-SubCell"/>
</dbReference>
<feature type="compositionally biased region" description="Basic residues" evidence="18">
    <location>
        <begin position="657"/>
        <end position="689"/>
    </location>
</feature>